<evidence type="ECO:0000313" key="2">
    <source>
        <dbReference type="Proteomes" id="UP001589693"/>
    </source>
</evidence>
<protein>
    <recommendedName>
        <fullName evidence="3">PE domain-containing protein</fullName>
    </recommendedName>
</protein>
<proteinExistence type="predicted"/>
<evidence type="ECO:0008006" key="3">
    <source>
        <dbReference type="Google" id="ProtNLM"/>
    </source>
</evidence>
<accession>A0ABV5ZUQ3</accession>
<dbReference type="EMBL" id="JBHLZU010000010">
    <property type="protein sequence ID" value="MFB9904616.1"/>
    <property type="molecule type" value="Genomic_DNA"/>
</dbReference>
<organism evidence="1 2">
    <name type="scientific">Allokutzneria oryzae</name>
    <dbReference type="NCBI Taxonomy" id="1378989"/>
    <lineage>
        <taxon>Bacteria</taxon>
        <taxon>Bacillati</taxon>
        <taxon>Actinomycetota</taxon>
        <taxon>Actinomycetes</taxon>
        <taxon>Pseudonocardiales</taxon>
        <taxon>Pseudonocardiaceae</taxon>
        <taxon>Allokutzneria</taxon>
    </lineage>
</organism>
<gene>
    <name evidence="1" type="ORF">ACFFQA_11810</name>
</gene>
<name>A0ABV5ZUQ3_9PSEU</name>
<reference evidence="1 2" key="1">
    <citation type="submission" date="2024-09" db="EMBL/GenBank/DDBJ databases">
        <authorList>
            <person name="Sun Q."/>
            <person name="Mori K."/>
        </authorList>
    </citation>
    <scope>NUCLEOTIDE SEQUENCE [LARGE SCALE GENOMIC DNA]</scope>
    <source>
        <strain evidence="1 2">TBRC 7907</strain>
    </source>
</reference>
<sequence>MSGSGSESGAQWEVPEYEVAEIPQVSIGGGTASGGYTVDPERAPRLIQALEDARAKLYELQSLHRDLDYVSPPDGDPYSIAAAEAIRRRLGDEPGGYAYANRAATDQLTTLIEKLKASLKAYQDTEKRNRDTIKRKGM</sequence>
<keyword evidence="2" id="KW-1185">Reference proteome</keyword>
<evidence type="ECO:0000313" key="1">
    <source>
        <dbReference type="EMBL" id="MFB9904616.1"/>
    </source>
</evidence>
<comment type="caution">
    <text evidence="1">The sequence shown here is derived from an EMBL/GenBank/DDBJ whole genome shotgun (WGS) entry which is preliminary data.</text>
</comment>
<dbReference type="Proteomes" id="UP001589693">
    <property type="component" value="Unassembled WGS sequence"/>
</dbReference>